<dbReference type="AlphaFoldDB" id="A0A317T0X6"/>
<comment type="caution">
    <text evidence="2">The sequence shown here is derived from an EMBL/GenBank/DDBJ whole genome shotgun (WGS) entry which is preliminary data.</text>
</comment>
<evidence type="ECO:0000313" key="2">
    <source>
        <dbReference type="EMBL" id="PWW80369.1"/>
    </source>
</evidence>
<dbReference type="STRING" id="42249.A0A317T0X6"/>
<proteinExistence type="predicted"/>
<name>A0A317T0X6_9PEZI</name>
<organism evidence="2 3">
    <name type="scientific">Tuber magnatum</name>
    <name type="common">white Piedmont truffle</name>
    <dbReference type="NCBI Taxonomy" id="42249"/>
    <lineage>
        <taxon>Eukaryota</taxon>
        <taxon>Fungi</taxon>
        <taxon>Dikarya</taxon>
        <taxon>Ascomycota</taxon>
        <taxon>Pezizomycotina</taxon>
        <taxon>Pezizomycetes</taxon>
        <taxon>Pezizales</taxon>
        <taxon>Tuberaceae</taxon>
        <taxon>Tuber</taxon>
    </lineage>
</organism>
<keyword evidence="1" id="KW-0732">Signal</keyword>
<feature type="signal peptide" evidence="1">
    <location>
        <begin position="1"/>
        <end position="20"/>
    </location>
</feature>
<protein>
    <recommendedName>
        <fullName evidence="4">Apple domain-containing protein</fullName>
    </recommendedName>
</protein>
<evidence type="ECO:0000313" key="3">
    <source>
        <dbReference type="Proteomes" id="UP000246991"/>
    </source>
</evidence>
<evidence type="ECO:0000256" key="1">
    <source>
        <dbReference type="SAM" id="SignalP"/>
    </source>
</evidence>
<sequence length="244" mass="25198">MQHKLISALLALSAATAVQGTPVSGSCNADNVLRALRRFSSQAIPFCSSYINVPTVTTSTTYTVGTITTTSTATLVINKRQAEEDIVVFGLANGGGLVERRNDPAPALPSYVSQYPPERVSSACSCMTIPTLTATATVPVTATATETKVVTGGNCQTTYNTAGNGVGNKVDVLRASSGQDCCEKCHAKLNCIASAFVGDGTCQHLINVQPAPGEPVTAMCPLGTKDYHFGAPKPGLVYAGPCGH</sequence>
<accession>A0A317T0X6</accession>
<keyword evidence="3" id="KW-1185">Reference proteome</keyword>
<dbReference type="EMBL" id="PYWC01000003">
    <property type="protein sequence ID" value="PWW80369.1"/>
    <property type="molecule type" value="Genomic_DNA"/>
</dbReference>
<dbReference type="Proteomes" id="UP000246991">
    <property type="component" value="Unassembled WGS sequence"/>
</dbReference>
<evidence type="ECO:0008006" key="4">
    <source>
        <dbReference type="Google" id="ProtNLM"/>
    </source>
</evidence>
<dbReference type="PROSITE" id="PS51257">
    <property type="entry name" value="PROKAR_LIPOPROTEIN"/>
    <property type="match status" value="1"/>
</dbReference>
<gene>
    <name evidence="2" type="ORF">C7212DRAFT_342065</name>
</gene>
<dbReference type="OrthoDB" id="3562088at2759"/>
<feature type="chain" id="PRO_5016373672" description="Apple domain-containing protein" evidence="1">
    <location>
        <begin position="21"/>
        <end position="244"/>
    </location>
</feature>
<reference evidence="2 3" key="1">
    <citation type="submission" date="2018-03" db="EMBL/GenBank/DDBJ databases">
        <title>Genomes of Pezizomycetes fungi and the evolution of truffles.</title>
        <authorList>
            <person name="Murat C."/>
            <person name="Payen T."/>
            <person name="Noel B."/>
            <person name="Kuo A."/>
            <person name="Martin F.M."/>
        </authorList>
    </citation>
    <scope>NUCLEOTIDE SEQUENCE [LARGE SCALE GENOMIC DNA]</scope>
    <source>
        <strain evidence="2">091103-1</strain>
    </source>
</reference>